<evidence type="ECO:0000259" key="16">
    <source>
        <dbReference type="PROSITE" id="PS51192"/>
    </source>
</evidence>
<name>A0A926D717_9FIRM</name>
<comment type="similarity">
    <text evidence="1 15">Belongs to the helicase family. RecG subfamily.</text>
</comment>
<dbReference type="Gene3D" id="3.40.50.300">
    <property type="entry name" value="P-loop containing nucleotide triphosphate hydrolases"/>
    <property type="match status" value="2"/>
</dbReference>
<sequence>MSSLFEKEIQELKGVGEKRAKLFQKLGVPTVGALLRFYPRNYEDWSCPLPIDRAPLQEVCTVRGTVVSRVSETRIRQGMVIYRTIVTDGVRDLTVTFFNNPYVKNLLLEGNDYLFHGKITGTLLRREMTVPEFDPAEACLPIIPIYPQTEGLSSRLIGKAVQNAFLLLPEVLRDPIPEEIRIRYALCQLRFALQKIHFPATMEEVTEARRRLVFEELLVLQLGLLMLRERNRAENRLRIPPCAEAFFALLPFAPTGAQRRAVLEAMADMNGTFPMSRLLQGDVGSGKTAVAAALCYAVARAGMQSALMAPTEILAQQHFRSLSSLLEPAGIRVELLTGSVKGKARTKLFEALRTGEISLLIGTHALLGEEVVFRQLALVITDEQHRFGVAQRAALSAKGQEPHLLVMSATPIPRTLALMIYGDLAVSVLDELPPGRQKVDTYAITSEKRLRAFRYLRKHIDTGRQCYIICPLVEEGNGELASAQAYCESLKQQPIFTGCRIGLLHGKMKPKEKDAVMSAFSAGELDILVSTTVVEVGVDVPNAVIMMIENAERYGLSQLHQLRGRVGRGVHKSTCILVSDAQNEEALARLRIMCQTNDGFRIADEDLRLRGPGDFFGNRQHGLPQLQIADLHADMEVLQQAQAVAKALLQQDPALCQEEHRGLRGEVRLLFGKVGEFGLN</sequence>
<evidence type="ECO:0000256" key="12">
    <source>
        <dbReference type="ARBA" id="ARBA00034617"/>
    </source>
</evidence>
<dbReference type="InterPro" id="IPR012340">
    <property type="entry name" value="NA-bd_OB-fold"/>
</dbReference>
<keyword evidence="6 15" id="KW-0347">Helicase</keyword>
<dbReference type="EMBL" id="JACRSN010000001">
    <property type="protein sequence ID" value="MBC8532588.1"/>
    <property type="molecule type" value="Genomic_DNA"/>
</dbReference>
<keyword evidence="19" id="KW-1185">Reference proteome</keyword>
<evidence type="ECO:0000256" key="6">
    <source>
        <dbReference type="ARBA" id="ARBA00022806"/>
    </source>
</evidence>
<comment type="caution">
    <text evidence="18">The sequence shown here is derived from an EMBL/GenBank/DDBJ whole genome shotgun (WGS) entry which is preliminary data.</text>
</comment>
<dbReference type="PROSITE" id="PS51192">
    <property type="entry name" value="HELICASE_ATP_BIND_1"/>
    <property type="match status" value="1"/>
</dbReference>
<feature type="domain" description="Helicase C-terminal" evidence="17">
    <location>
        <begin position="438"/>
        <end position="608"/>
    </location>
</feature>
<evidence type="ECO:0000256" key="3">
    <source>
        <dbReference type="ARBA" id="ARBA00022741"/>
    </source>
</evidence>
<evidence type="ECO:0000313" key="18">
    <source>
        <dbReference type="EMBL" id="MBC8532588.1"/>
    </source>
</evidence>
<dbReference type="InterPro" id="IPR047112">
    <property type="entry name" value="RecG/Mfd"/>
</dbReference>
<evidence type="ECO:0000256" key="15">
    <source>
        <dbReference type="RuleBase" id="RU363016"/>
    </source>
</evidence>
<evidence type="ECO:0000256" key="1">
    <source>
        <dbReference type="ARBA" id="ARBA00007504"/>
    </source>
</evidence>
<evidence type="ECO:0000256" key="8">
    <source>
        <dbReference type="ARBA" id="ARBA00023125"/>
    </source>
</evidence>
<dbReference type="SUPFAM" id="SSF50249">
    <property type="entry name" value="Nucleic acid-binding proteins"/>
    <property type="match status" value="1"/>
</dbReference>
<feature type="domain" description="Helicase ATP-binding" evidence="16">
    <location>
        <begin position="268"/>
        <end position="429"/>
    </location>
</feature>
<dbReference type="InterPro" id="IPR045562">
    <property type="entry name" value="RecG_dom3_C"/>
</dbReference>
<dbReference type="SMART" id="SM00487">
    <property type="entry name" value="DEXDc"/>
    <property type="match status" value="1"/>
</dbReference>
<dbReference type="Proteomes" id="UP000651482">
    <property type="component" value="Unassembled WGS sequence"/>
</dbReference>
<dbReference type="Gene3D" id="2.40.50.140">
    <property type="entry name" value="Nucleic acid-binding proteins"/>
    <property type="match status" value="1"/>
</dbReference>
<evidence type="ECO:0000256" key="9">
    <source>
        <dbReference type="ARBA" id="ARBA00023172"/>
    </source>
</evidence>
<dbReference type="EC" id="5.6.2.4" evidence="13 15"/>
<comment type="catalytic activity">
    <reaction evidence="14 15">
        <text>ATP + H2O = ADP + phosphate + H(+)</text>
        <dbReference type="Rhea" id="RHEA:13065"/>
        <dbReference type="ChEBI" id="CHEBI:15377"/>
        <dbReference type="ChEBI" id="CHEBI:15378"/>
        <dbReference type="ChEBI" id="CHEBI:30616"/>
        <dbReference type="ChEBI" id="CHEBI:43474"/>
        <dbReference type="ChEBI" id="CHEBI:456216"/>
        <dbReference type="EC" id="5.6.2.4"/>
    </reaction>
</comment>
<dbReference type="CDD" id="cd17992">
    <property type="entry name" value="DEXHc_RecG"/>
    <property type="match status" value="1"/>
</dbReference>
<dbReference type="SMART" id="SM00490">
    <property type="entry name" value="HELICc"/>
    <property type="match status" value="1"/>
</dbReference>
<keyword evidence="10 15" id="KW-0234">DNA repair</keyword>
<dbReference type="Pfam" id="PF00270">
    <property type="entry name" value="DEAD"/>
    <property type="match status" value="1"/>
</dbReference>
<evidence type="ECO:0000256" key="14">
    <source>
        <dbReference type="ARBA" id="ARBA00048988"/>
    </source>
</evidence>
<dbReference type="CDD" id="cd04488">
    <property type="entry name" value="RecG_wedge_OBF"/>
    <property type="match status" value="1"/>
</dbReference>
<keyword evidence="11" id="KW-0413">Isomerase</keyword>
<evidence type="ECO:0000256" key="2">
    <source>
        <dbReference type="ARBA" id="ARBA00017846"/>
    </source>
</evidence>
<evidence type="ECO:0000256" key="5">
    <source>
        <dbReference type="ARBA" id="ARBA00022801"/>
    </source>
</evidence>
<evidence type="ECO:0000259" key="17">
    <source>
        <dbReference type="PROSITE" id="PS51194"/>
    </source>
</evidence>
<dbReference type="NCBIfam" id="NF008168">
    <property type="entry name" value="PRK10917.2-2"/>
    <property type="match status" value="1"/>
</dbReference>
<evidence type="ECO:0000256" key="7">
    <source>
        <dbReference type="ARBA" id="ARBA00022840"/>
    </source>
</evidence>
<accession>A0A926D717</accession>
<dbReference type="InterPro" id="IPR011545">
    <property type="entry name" value="DEAD/DEAH_box_helicase_dom"/>
</dbReference>
<evidence type="ECO:0000256" key="13">
    <source>
        <dbReference type="ARBA" id="ARBA00034808"/>
    </source>
</evidence>
<comment type="catalytic activity">
    <reaction evidence="12 15">
        <text>Couples ATP hydrolysis with the unwinding of duplex DNA by translocating in the 3'-5' direction.</text>
        <dbReference type="EC" id="5.6.2.4"/>
    </reaction>
</comment>
<reference evidence="18" key="1">
    <citation type="submission" date="2020-08" db="EMBL/GenBank/DDBJ databases">
        <title>Genome public.</title>
        <authorList>
            <person name="Liu C."/>
            <person name="Sun Q."/>
        </authorList>
    </citation>
    <scope>NUCLEOTIDE SEQUENCE</scope>
    <source>
        <strain evidence="18">NSJ-40</strain>
    </source>
</reference>
<proteinExistence type="inferred from homology"/>
<dbReference type="InterPro" id="IPR001650">
    <property type="entry name" value="Helicase_C-like"/>
</dbReference>
<comment type="function">
    <text evidence="15">Plays a critical role in recombination and DNA repair. Helps process Holliday junction intermediates to mature products by catalyzing branch migration. Has replication fork regression activity, unwinds stalled or blocked replication forks to make a HJ that can be resolved. Has a DNA unwinding activity characteristic of a DNA helicase with 3'-5' polarity.</text>
</comment>
<organism evidence="18 19">
    <name type="scientific">Yeguia hominis</name>
    <dbReference type="NCBI Taxonomy" id="2763662"/>
    <lineage>
        <taxon>Bacteria</taxon>
        <taxon>Bacillati</taxon>
        <taxon>Bacillota</taxon>
        <taxon>Clostridia</taxon>
        <taxon>Eubacteriales</taxon>
        <taxon>Yeguiaceae</taxon>
        <taxon>Yeguia</taxon>
    </lineage>
</organism>
<dbReference type="InterPro" id="IPR027417">
    <property type="entry name" value="P-loop_NTPase"/>
</dbReference>
<gene>
    <name evidence="18" type="primary">recG</name>
    <name evidence="18" type="ORF">IAG03_00945</name>
</gene>
<dbReference type="GO" id="GO:0006281">
    <property type="term" value="P:DNA repair"/>
    <property type="evidence" value="ECO:0007669"/>
    <property type="project" value="UniProtKB-UniRule"/>
</dbReference>
<protein>
    <recommendedName>
        <fullName evidence="2 15">ATP-dependent DNA helicase RecG</fullName>
        <ecNumber evidence="13 15">5.6.2.4</ecNumber>
    </recommendedName>
</protein>
<dbReference type="GO" id="GO:0043138">
    <property type="term" value="F:3'-5' DNA helicase activity"/>
    <property type="evidence" value="ECO:0007669"/>
    <property type="project" value="UniProtKB-EC"/>
</dbReference>
<dbReference type="GO" id="GO:0005524">
    <property type="term" value="F:ATP binding"/>
    <property type="evidence" value="ECO:0007669"/>
    <property type="project" value="UniProtKB-KW"/>
</dbReference>
<keyword evidence="9 15" id="KW-0233">DNA recombination</keyword>
<keyword evidence="8" id="KW-0238">DNA-binding</keyword>
<dbReference type="NCBIfam" id="NF008165">
    <property type="entry name" value="PRK10917.1-3"/>
    <property type="match status" value="1"/>
</dbReference>
<dbReference type="SUPFAM" id="SSF52540">
    <property type="entry name" value="P-loop containing nucleoside triphosphate hydrolases"/>
    <property type="match status" value="2"/>
</dbReference>
<keyword evidence="7 15" id="KW-0067">ATP-binding</keyword>
<dbReference type="Pfam" id="PF17191">
    <property type="entry name" value="RecG_wedge"/>
    <property type="match status" value="1"/>
</dbReference>
<keyword evidence="4 15" id="KW-0227">DNA damage</keyword>
<dbReference type="InterPro" id="IPR033454">
    <property type="entry name" value="RecG_wedge"/>
</dbReference>
<dbReference type="PANTHER" id="PTHR47964">
    <property type="entry name" value="ATP-DEPENDENT DNA HELICASE HOMOLOG RECG, CHLOROPLASTIC"/>
    <property type="match status" value="1"/>
</dbReference>
<keyword evidence="5 15" id="KW-0378">Hydrolase</keyword>
<dbReference type="GO" id="GO:0006310">
    <property type="term" value="P:DNA recombination"/>
    <property type="evidence" value="ECO:0007669"/>
    <property type="project" value="UniProtKB-UniRule"/>
</dbReference>
<dbReference type="Pfam" id="PF00271">
    <property type="entry name" value="Helicase_C"/>
    <property type="match status" value="1"/>
</dbReference>
<evidence type="ECO:0000256" key="4">
    <source>
        <dbReference type="ARBA" id="ARBA00022763"/>
    </source>
</evidence>
<dbReference type="GO" id="GO:0003677">
    <property type="term" value="F:DNA binding"/>
    <property type="evidence" value="ECO:0007669"/>
    <property type="project" value="UniProtKB-KW"/>
</dbReference>
<dbReference type="PROSITE" id="PS51194">
    <property type="entry name" value="HELICASE_CTER"/>
    <property type="match status" value="1"/>
</dbReference>
<dbReference type="InterPro" id="IPR014001">
    <property type="entry name" value="Helicase_ATP-bd"/>
</dbReference>
<evidence type="ECO:0000256" key="10">
    <source>
        <dbReference type="ARBA" id="ARBA00023204"/>
    </source>
</evidence>
<keyword evidence="3 15" id="KW-0547">Nucleotide-binding</keyword>
<dbReference type="GO" id="GO:0016787">
    <property type="term" value="F:hydrolase activity"/>
    <property type="evidence" value="ECO:0007669"/>
    <property type="project" value="UniProtKB-KW"/>
</dbReference>
<evidence type="ECO:0000256" key="11">
    <source>
        <dbReference type="ARBA" id="ARBA00023235"/>
    </source>
</evidence>
<dbReference type="AlphaFoldDB" id="A0A926D717"/>
<dbReference type="RefSeq" id="WP_249317791.1">
    <property type="nucleotide sequence ID" value="NZ_JACRSN010000001.1"/>
</dbReference>
<dbReference type="NCBIfam" id="TIGR00643">
    <property type="entry name" value="recG"/>
    <property type="match status" value="1"/>
</dbReference>
<dbReference type="Pfam" id="PF19833">
    <property type="entry name" value="RecG_dom3_C"/>
    <property type="match status" value="1"/>
</dbReference>
<dbReference type="PANTHER" id="PTHR47964:SF1">
    <property type="entry name" value="ATP-DEPENDENT DNA HELICASE HOMOLOG RECG, CHLOROPLASTIC"/>
    <property type="match status" value="1"/>
</dbReference>
<dbReference type="InterPro" id="IPR004609">
    <property type="entry name" value="ATP-dep_DNA_helicase_RecG"/>
</dbReference>
<evidence type="ECO:0000313" key="19">
    <source>
        <dbReference type="Proteomes" id="UP000651482"/>
    </source>
</evidence>